<evidence type="ECO:0000256" key="1">
    <source>
        <dbReference type="SAM" id="SignalP"/>
    </source>
</evidence>
<dbReference type="Proteomes" id="UP000095283">
    <property type="component" value="Unplaced"/>
</dbReference>
<accession>A0A1I7XIV2</accession>
<dbReference type="AlphaFoldDB" id="A0A1I7XIV2"/>
<organism evidence="2 3">
    <name type="scientific">Heterorhabditis bacteriophora</name>
    <name type="common">Entomopathogenic nematode worm</name>
    <dbReference type="NCBI Taxonomy" id="37862"/>
    <lineage>
        <taxon>Eukaryota</taxon>
        <taxon>Metazoa</taxon>
        <taxon>Ecdysozoa</taxon>
        <taxon>Nematoda</taxon>
        <taxon>Chromadorea</taxon>
        <taxon>Rhabditida</taxon>
        <taxon>Rhabditina</taxon>
        <taxon>Rhabditomorpha</taxon>
        <taxon>Strongyloidea</taxon>
        <taxon>Heterorhabditidae</taxon>
        <taxon>Heterorhabditis</taxon>
    </lineage>
</organism>
<sequence>MISQMLCMLKQFAFVFAAVKRTLEAWVLMVISRDSVLDNIPNMWTLRRSQSSFPETNPYTKLLVLVDRHSGDTEPFP</sequence>
<protein>
    <submittedName>
        <fullName evidence="3">Secreted protein</fullName>
    </submittedName>
</protein>
<feature type="chain" id="PRO_5009311288" evidence="1">
    <location>
        <begin position="18"/>
        <end position="77"/>
    </location>
</feature>
<evidence type="ECO:0000313" key="3">
    <source>
        <dbReference type="WBParaSite" id="Hba_17677"/>
    </source>
</evidence>
<evidence type="ECO:0000313" key="2">
    <source>
        <dbReference type="Proteomes" id="UP000095283"/>
    </source>
</evidence>
<feature type="signal peptide" evidence="1">
    <location>
        <begin position="1"/>
        <end position="17"/>
    </location>
</feature>
<reference evidence="3" key="1">
    <citation type="submission" date="2016-11" db="UniProtKB">
        <authorList>
            <consortium name="WormBaseParasite"/>
        </authorList>
    </citation>
    <scope>IDENTIFICATION</scope>
</reference>
<proteinExistence type="predicted"/>
<dbReference type="WBParaSite" id="Hba_17677">
    <property type="protein sequence ID" value="Hba_17677"/>
    <property type="gene ID" value="Hba_17677"/>
</dbReference>
<keyword evidence="2" id="KW-1185">Reference proteome</keyword>
<keyword evidence="1" id="KW-0732">Signal</keyword>
<name>A0A1I7XIV2_HETBA</name>